<keyword evidence="1" id="KW-0812">Transmembrane</keyword>
<feature type="transmembrane region" description="Helical" evidence="1">
    <location>
        <begin position="9"/>
        <end position="29"/>
    </location>
</feature>
<comment type="caution">
    <text evidence="2">The sequence shown here is derived from an EMBL/GenBank/DDBJ whole genome shotgun (WGS) entry which is preliminary data.</text>
</comment>
<protein>
    <submittedName>
        <fullName evidence="2">Uncharacterized protein</fullName>
    </submittedName>
</protein>
<gene>
    <name evidence="2" type="ORF">COU31_01055</name>
</gene>
<reference evidence="3" key="1">
    <citation type="submission" date="2017-09" db="EMBL/GenBank/DDBJ databases">
        <title>Depth-based differentiation of microbial function through sediment-hosted aquifers and enrichment of novel symbionts in the deep terrestrial subsurface.</title>
        <authorList>
            <person name="Probst A.J."/>
            <person name="Ladd B."/>
            <person name="Jarett J.K."/>
            <person name="Geller-Mcgrath D.E."/>
            <person name="Sieber C.M.K."/>
            <person name="Emerson J.B."/>
            <person name="Anantharaman K."/>
            <person name="Thomas B.C."/>
            <person name="Malmstrom R."/>
            <person name="Stieglmeier M."/>
            <person name="Klingl A."/>
            <person name="Woyke T."/>
            <person name="Ryan C.M."/>
            <person name="Banfield J.F."/>
        </authorList>
    </citation>
    <scope>NUCLEOTIDE SEQUENCE [LARGE SCALE GENOMIC DNA]</scope>
</reference>
<dbReference type="Pfam" id="PF14885">
    <property type="entry name" value="GHL15"/>
    <property type="match status" value="1"/>
</dbReference>
<evidence type="ECO:0000256" key="1">
    <source>
        <dbReference type="SAM" id="Phobius"/>
    </source>
</evidence>
<dbReference type="EMBL" id="PFBX01000006">
    <property type="protein sequence ID" value="PIT87799.1"/>
    <property type="molecule type" value="Genomic_DNA"/>
</dbReference>
<accession>A0A2M6W4T1</accession>
<dbReference type="Proteomes" id="UP000231183">
    <property type="component" value="Unassembled WGS sequence"/>
</dbReference>
<dbReference type="InterPro" id="IPR029455">
    <property type="entry name" value="GHL15"/>
</dbReference>
<keyword evidence="1" id="KW-1133">Transmembrane helix</keyword>
<name>A0A2M6W4T1_9BACT</name>
<dbReference type="AlphaFoldDB" id="A0A2M6W4T1"/>
<organism evidence="2 3">
    <name type="scientific">Candidatus Magasanikbacteria bacterium CG10_big_fil_rev_8_21_14_0_10_40_10</name>
    <dbReference type="NCBI Taxonomy" id="1974648"/>
    <lineage>
        <taxon>Bacteria</taxon>
        <taxon>Candidatus Magasanikiibacteriota</taxon>
    </lineage>
</organism>
<evidence type="ECO:0000313" key="3">
    <source>
        <dbReference type="Proteomes" id="UP000231183"/>
    </source>
</evidence>
<dbReference type="InterPro" id="IPR028994">
    <property type="entry name" value="Integrin_alpha_N"/>
</dbReference>
<evidence type="ECO:0000313" key="2">
    <source>
        <dbReference type="EMBL" id="PIT87799.1"/>
    </source>
</evidence>
<proteinExistence type="predicted"/>
<dbReference type="SUPFAM" id="SSF69318">
    <property type="entry name" value="Integrin alpha N-terminal domain"/>
    <property type="match status" value="1"/>
</dbReference>
<keyword evidence="1" id="KW-0472">Membrane</keyword>
<sequence length="681" mass="76096">MNNSTKQKFFYRAICAIFIGLYCSVLVFGQPNALSQDRYLRRANYYLRWDISDSQAQQLAKWDLLILDMETQLTSASQLKKIRQLNPNIKILAYITSQEIRSDASSGPGVMRRKLASGIGEQWYLRNLADAKMSYWPGTYMLNITDACPRVNGLVYGDYLAKFVYNEILSTGLWDGIFYDNVWENVSWFTGNNADINYDGQTDNTSAIDLSWQTGMKKMLAETRRLAGYSYLIVGNGINNVYREQLNGIMLESFGSNHLSWTDNMKVYSYHEDGGQTPKAIIINANSRNTGAQNDYRAMRYGLTSALLGDAYYSFDYGDQDHAQTWWYDEYNVNLGASVSTAISATNQPTFKNDVWRRSYDNGLVLVNSTNQTQLINLGAEYEKIKGSQDKTINDGSVVSLVNLPAQDGLVLLKSLQGTGPSQVVNDLVFTNGDFLQFFDTKGNHARNGFFVFDDDYPGGTVIFSGDLDGQTDKNEKITVENNYRIEIFDNAGGRLYHDYPFQFNTGGRVNLTVGSLFGDPDHEIMFTSSLGGKIMVANYYGMIMQYGFYPFGVNNKTAFSPAIGNFDGGQKWETALGFINANKAEVMIYDFRFTKLLSRFTVGYGAKQIFTASGDIDGDGRDEILLALDYGAKTEIKVFNNSAKQLASFSVATGFGGTLSGLGALDVTYDGKKEIVLMTR</sequence>